<sequence>ESYYVFYNSNGSYRYIPKSLKKITILDGKRISDYAFYRMSGIADVHLPKTVTEIADNAFNSCSGIENVYYPSTRENWEKNVTVGKNNESIDGKVRFLNDSDTTTTTVSTSTTTTTTSTKPASSSTSKATTTTSKTTTSTT</sequence>
<gene>
    <name evidence="2" type="ORF">SAMN04487860_1241</name>
</gene>
<organism evidence="2 3">
    <name type="scientific">Ruminococcus flavefaciens</name>
    <dbReference type="NCBI Taxonomy" id="1265"/>
    <lineage>
        <taxon>Bacteria</taxon>
        <taxon>Bacillati</taxon>
        <taxon>Bacillota</taxon>
        <taxon>Clostridia</taxon>
        <taxon>Eubacteriales</taxon>
        <taxon>Oscillospiraceae</taxon>
        <taxon>Ruminococcus</taxon>
    </lineage>
</organism>
<reference evidence="2 3" key="1">
    <citation type="submission" date="2016-11" db="EMBL/GenBank/DDBJ databases">
        <authorList>
            <person name="Jaros S."/>
            <person name="Januszkiewicz K."/>
            <person name="Wedrychowicz H."/>
        </authorList>
    </citation>
    <scope>NUCLEOTIDE SEQUENCE [LARGE SCALE GENOMIC DNA]</scope>
    <source>
        <strain evidence="2 3">Y1</strain>
    </source>
</reference>
<feature type="region of interest" description="Disordered" evidence="1">
    <location>
        <begin position="101"/>
        <end position="140"/>
    </location>
</feature>
<evidence type="ECO:0000313" key="3">
    <source>
        <dbReference type="Proteomes" id="UP000184394"/>
    </source>
</evidence>
<dbReference type="InterPro" id="IPR032675">
    <property type="entry name" value="LRR_dom_sf"/>
</dbReference>
<dbReference type="InterPro" id="IPR026906">
    <property type="entry name" value="LRR_5"/>
</dbReference>
<protein>
    <submittedName>
        <fullName evidence="2">Leucine rich repeat-containing protein</fullName>
    </submittedName>
</protein>
<feature type="compositionally biased region" description="Low complexity" evidence="1">
    <location>
        <begin position="102"/>
        <end position="140"/>
    </location>
</feature>
<dbReference type="Gene3D" id="3.80.10.10">
    <property type="entry name" value="Ribonuclease Inhibitor"/>
    <property type="match status" value="1"/>
</dbReference>
<accession>A0A1M7MLG0</accession>
<feature type="non-terminal residue" evidence="2">
    <location>
        <position position="1"/>
    </location>
</feature>
<dbReference type="Proteomes" id="UP000184394">
    <property type="component" value="Unassembled WGS sequence"/>
</dbReference>
<evidence type="ECO:0000313" key="2">
    <source>
        <dbReference type="EMBL" id="SHM91704.1"/>
    </source>
</evidence>
<feature type="non-terminal residue" evidence="2">
    <location>
        <position position="140"/>
    </location>
</feature>
<proteinExistence type="predicted"/>
<evidence type="ECO:0000256" key="1">
    <source>
        <dbReference type="SAM" id="MobiDB-lite"/>
    </source>
</evidence>
<dbReference type="Pfam" id="PF13306">
    <property type="entry name" value="LRR_5"/>
    <property type="match status" value="1"/>
</dbReference>
<name>A0A1M7MLG0_RUMFL</name>
<dbReference type="AlphaFoldDB" id="A0A1M7MLG0"/>
<dbReference type="EMBL" id="FRCT01000024">
    <property type="protein sequence ID" value="SHM91704.1"/>
    <property type="molecule type" value="Genomic_DNA"/>
</dbReference>